<evidence type="ECO:0000313" key="2">
    <source>
        <dbReference type="EMBL" id="KAG1904901.1"/>
    </source>
</evidence>
<dbReference type="EMBL" id="JABBWK010000008">
    <property type="protein sequence ID" value="KAG1904901.1"/>
    <property type="molecule type" value="Genomic_DNA"/>
</dbReference>
<organism evidence="2 3">
    <name type="scientific">Suillus fuscotomentosus</name>
    <dbReference type="NCBI Taxonomy" id="1912939"/>
    <lineage>
        <taxon>Eukaryota</taxon>
        <taxon>Fungi</taxon>
        <taxon>Dikarya</taxon>
        <taxon>Basidiomycota</taxon>
        <taxon>Agaricomycotina</taxon>
        <taxon>Agaricomycetes</taxon>
        <taxon>Agaricomycetidae</taxon>
        <taxon>Boletales</taxon>
        <taxon>Suillineae</taxon>
        <taxon>Suillaceae</taxon>
        <taxon>Suillus</taxon>
    </lineage>
</organism>
<feature type="region of interest" description="Disordered" evidence="1">
    <location>
        <begin position="142"/>
        <end position="165"/>
    </location>
</feature>
<proteinExistence type="predicted"/>
<evidence type="ECO:0000313" key="3">
    <source>
        <dbReference type="Proteomes" id="UP001195769"/>
    </source>
</evidence>
<name>A0AAD4HQJ4_9AGAM</name>
<dbReference type="GeneID" id="64670902"/>
<comment type="caution">
    <text evidence="2">The sequence shown here is derived from an EMBL/GenBank/DDBJ whole genome shotgun (WGS) entry which is preliminary data.</text>
</comment>
<feature type="region of interest" description="Disordered" evidence="1">
    <location>
        <begin position="24"/>
        <end position="43"/>
    </location>
</feature>
<gene>
    <name evidence="2" type="ORF">F5891DRAFT_976494</name>
</gene>
<reference evidence="2" key="1">
    <citation type="journal article" date="2020" name="New Phytol.">
        <title>Comparative genomics reveals dynamic genome evolution in host specialist ectomycorrhizal fungi.</title>
        <authorList>
            <person name="Lofgren L.A."/>
            <person name="Nguyen N.H."/>
            <person name="Vilgalys R."/>
            <person name="Ruytinx J."/>
            <person name="Liao H.L."/>
            <person name="Branco S."/>
            <person name="Kuo A."/>
            <person name="LaButti K."/>
            <person name="Lipzen A."/>
            <person name="Andreopoulos W."/>
            <person name="Pangilinan J."/>
            <person name="Riley R."/>
            <person name="Hundley H."/>
            <person name="Na H."/>
            <person name="Barry K."/>
            <person name="Grigoriev I.V."/>
            <person name="Stajich J.E."/>
            <person name="Kennedy P.G."/>
        </authorList>
    </citation>
    <scope>NUCLEOTIDE SEQUENCE</scope>
    <source>
        <strain evidence="2">FC203</strain>
    </source>
</reference>
<keyword evidence="3" id="KW-1185">Reference proteome</keyword>
<dbReference type="Proteomes" id="UP001195769">
    <property type="component" value="Unassembled WGS sequence"/>
</dbReference>
<evidence type="ECO:0000256" key="1">
    <source>
        <dbReference type="SAM" id="MobiDB-lite"/>
    </source>
</evidence>
<dbReference type="AlphaFoldDB" id="A0AAD4HQJ4"/>
<dbReference type="RefSeq" id="XP_041230476.1">
    <property type="nucleotide sequence ID" value="XM_041376604.1"/>
</dbReference>
<sequence>MSAVERSAARCDHRPTERAQYISETHKDKENHQHQQVNKAHECQEKARQKASKAAEYEAYKNNTGCTQVSAVLLSEDPGVCFLQVKLDPNLVAWKSTVPLAPHQVTLNKTPHLNTLTPEKAAELLCLHEAVLAKQEMSPVAALSRGGPHPSSGLNNTITRSPSPTDEALFDEAIEGLGYKSNHQNSGVT</sequence>
<feature type="compositionally biased region" description="Polar residues" evidence="1">
    <location>
        <begin position="152"/>
        <end position="164"/>
    </location>
</feature>
<protein>
    <submittedName>
        <fullName evidence="2">Uncharacterized protein</fullName>
    </submittedName>
</protein>
<accession>A0AAD4HQJ4</accession>